<keyword evidence="2" id="KW-0238">DNA-binding</keyword>
<dbReference type="Gene3D" id="2.10.109.10">
    <property type="entry name" value="Umud Fragment, subunit A"/>
    <property type="match status" value="1"/>
</dbReference>
<evidence type="ECO:0000313" key="6">
    <source>
        <dbReference type="Proteomes" id="UP001596053"/>
    </source>
</evidence>
<dbReference type="RefSeq" id="WP_377799758.1">
    <property type="nucleotide sequence ID" value="NZ_JBHSLW010000028.1"/>
</dbReference>
<keyword evidence="1" id="KW-0805">Transcription regulation</keyword>
<evidence type="ECO:0000259" key="4">
    <source>
        <dbReference type="Pfam" id="PF00717"/>
    </source>
</evidence>
<dbReference type="Pfam" id="PF00717">
    <property type="entry name" value="Peptidase_S24"/>
    <property type="match status" value="1"/>
</dbReference>
<organism evidence="5 6">
    <name type="scientific">Bosea eneae</name>
    <dbReference type="NCBI Taxonomy" id="151454"/>
    <lineage>
        <taxon>Bacteria</taxon>
        <taxon>Pseudomonadati</taxon>
        <taxon>Pseudomonadota</taxon>
        <taxon>Alphaproteobacteria</taxon>
        <taxon>Hyphomicrobiales</taxon>
        <taxon>Boseaceae</taxon>
        <taxon>Bosea</taxon>
    </lineage>
</organism>
<comment type="caution">
    <text evidence="5">The sequence shown here is derived from an EMBL/GenBank/DDBJ whole genome shotgun (WGS) entry which is preliminary data.</text>
</comment>
<keyword evidence="3" id="KW-0804">Transcription</keyword>
<accession>A0ABW0IW97</accession>
<dbReference type="CDD" id="cd06529">
    <property type="entry name" value="S24_LexA-like"/>
    <property type="match status" value="1"/>
</dbReference>
<dbReference type="InterPro" id="IPR039418">
    <property type="entry name" value="LexA-like"/>
</dbReference>
<dbReference type="SUPFAM" id="SSF51306">
    <property type="entry name" value="LexA/Signal peptidase"/>
    <property type="match status" value="1"/>
</dbReference>
<evidence type="ECO:0000313" key="5">
    <source>
        <dbReference type="EMBL" id="MFC5421433.1"/>
    </source>
</evidence>
<dbReference type="InterPro" id="IPR015927">
    <property type="entry name" value="Peptidase_S24_S26A/B/C"/>
</dbReference>
<evidence type="ECO:0000256" key="2">
    <source>
        <dbReference type="ARBA" id="ARBA00023125"/>
    </source>
</evidence>
<dbReference type="Proteomes" id="UP001596053">
    <property type="component" value="Unassembled WGS sequence"/>
</dbReference>
<proteinExistence type="predicted"/>
<reference evidence="6" key="1">
    <citation type="journal article" date="2019" name="Int. J. Syst. Evol. Microbiol.">
        <title>The Global Catalogue of Microorganisms (GCM) 10K type strain sequencing project: providing services to taxonomists for standard genome sequencing and annotation.</title>
        <authorList>
            <consortium name="The Broad Institute Genomics Platform"/>
            <consortium name="The Broad Institute Genome Sequencing Center for Infectious Disease"/>
            <person name="Wu L."/>
            <person name="Ma J."/>
        </authorList>
    </citation>
    <scope>NUCLEOTIDE SEQUENCE [LARGE SCALE GENOMIC DNA]</scope>
    <source>
        <strain evidence="6">NCAIM B.01391</strain>
    </source>
</reference>
<keyword evidence="6" id="KW-1185">Reference proteome</keyword>
<dbReference type="InterPro" id="IPR036286">
    <property type="entry name" value="LexA/Signal_pep-like_sf"/>
</dbReference>
<gene>
    <name evidence="5" type="ORF">ACFPOB_17890</name>
</gene>
<dbReference type="PANTHER" id="PTHR40661">
    <property type="match status" value="1"/>
</dbReference>
<evidence type="ECO:0000256" key="3">
    <source>
        <dbReference type="ARBA" id="ARBA00023163"/>
    </source>
</evidence>
<protein>
    <submittedName>
        <fullName evidence="5">Helix-turn-helix transcriptional regulator</fullName>
    </submittedName>
</protein>
<dbReference type="PANTHER" id="PTHR40661:SF3">
    <property type="entry name" value="FELS-1 PROPHAGE TRANSCRIPTIONAL REGULATOR"/>
    <property type="match status" value="1"/>
</dbReference>
<feature type="domain" description="Peptidase S24/S26A/S26B/S26C" evidence="4">
    <location>
        <begin position="109"/>
        <end position="227"/>
    </location>
</feature>
<dbReference type="EMBL" id="JBHSLW010000028">
    <property type="protein sequence ID" value="MFC5421433.1"/>
    <property type="molecule type" value="Genomic_DNA"/>
</dbReference>
<evidence type="ECO:0000256" key="1">
    <source>
        <dbReference type="ARBA" id="ARBA00023015"/>
    </source>
</evidence>
<name>A0ABW0IW97_9HYPH</name>
<sequence>MTRKKASKAMDDRAEMAARIDDAIKRRFKTREAAVPVVGIPLPSLDRYCRGESDVPATRLGQIARGCGVTSDFLIFGEVNPSIPMALASADHDVDGDVVFIPLLDVVASAGPGIENPFPDTIDHLPFPKRWLDELGVPELSARLLELGGDSMEPTIRDRSICLLDIRFQTPRVEGIYALIDGRDVRIKRIGRGWEGKIVLISDNERYESETLAGPDAEALRIAGKIVWAGGKL</sequence>